<reference evidence="2" key="1">
    <citation type="journal article" date="2019" name="Curr. Biol.">
        <title>Genome Sequence of Striga asiatica Provides Insight into the Evolution of Plant Parasitism.</title>
        <authorList>
            <person name="Yoshida S."/>
            <person name="Kim S."/>
            <person name="Wafula E.K."/>
            <person name="Tanskanen J."/>
            <person name="Kim Y.M."/>
            <person name="Honaas L."/>
            <person name="Yang Z."/>
            <person name="Spallek T."/>
            <person name="Conn C.E."/>
            <person name="Ichihashi Y."/>
            <person name="Cheong K."/>
            <person name="Cui S."/>
            <person name="Der J.P."/>
            <person name="Gundlach H."/>
            <person name="Jiao Y."/>
            <person name="Hori C."/>
            <person name="Ishida J.K."/>
            <person name="Kasahara H."/>
            <person name="Kiba T."/>
            <person name="Kim M.S."/>
            <person name="Koo N."/>
            <person name="Laohavisit A."/>
            <person name="Lee Y.H."/>
            <person name="Lumba S."/>
            <person name="McCourt P."/>
            <person name="Mortimer J.C."/>
            <person name="Mutuku J.M."/>
            <person name="Nomura T."/>
            <person name="Sasaki-Sekimoto Y."/>
            <person name="Seto Y."/>
            <person name="Wang Y."/>
            <person name="Wakatake T."/>
            <person name="Sakakibara H."/>
            <person name="Demura T."/>
            <person name="Yamaguchi S."/>
            <person name="Yoneyama K."/>
            <person name="Manabe R.I."/>
            <person name="Nelson D.C."/>
            <person name="Schulman A.H."/>
            <person name="Timko M.P."/>
            <person name="dePamphilis C.W."/>
            <person name="Choi D."/>
            <person name="Shirasu K."/>
        </authorList>
    </citation>
    <scope>NUCLEOTIDE SEQUENCE [LARGE SCALE GENOMIC DNA]</scope>
    <source>
        <strain evidence="2">cv. UVA1</strain>
    </source>
</reference>
<evidence type="ECO:0000313" key="1">
    <source>
        <dbReference type="EMBL" id="GER32598.1"/>
    </source>
</evidence>
<dbReference type="EMBL" id="BKCP01004627">
    <property type="protein sequence ID" value="GER32598.1"/>
    <property type="molecule type" value="Genomic_DNA"/>
</dbReference>
<dbReference type="Proteomes" id="UP000325081">
    <property type="component" value="Unassembled WGS sequence"/>
</dbReference>
<dbReference type="OrthoDB" id="927622at2759"/>
<organism evidence="1 2">
    <name type="scientific">Striga asiatica</name>
    <name type="common">Asiatic witchweed</name>
    <name type="synonym">Buchnera asiatica</name>
    <dbReference type="NCBI Taxonomy" id="4170"/>
    <lineage>
        <taxon>Eukaryota</taxon>
        <taxon>Viridiplantae</taxon>
        <taxon>Streptophyta</taxon>
        <taxon>Embryophyta</taxon>
        <taxon>Tracheophyta</taxon>
        <taxon>Spermatophyta</taxon>
        <taxon>Magnoliopsida</taxon>
        <taxon>eudicotyledons</taxon>
        <taxon>Gunneridae</taxon>
        <taxon>Pentapetalae</taxon>
        <taxon>asterids</taxon>
        <taxon>lamiids</taxon>
        <taxon>Lamiales</taxon>
        <taxon>Orobanchaceae</taxon>
        <taxon>Buchnereae</taxon>
        <taxon>Striga</taxon>
    </lineage>
</organism>
<name>A0A5A7PJ16_STRAF</name>
<dbReference type="AlphaFoldDB" id="A0A5A7PJ16"/>
<gene>
    <name evidence="1" type="ORF">STAS_08673</name>
</gene>
<accession>A0A5A7PJ16</accession>
<sequence length="222" mass="25356">MSCTEVEDEQNLATSFENLGRPPTTGITKLGRSNSQKNLARCYLDMKSLPSFMWSSTKAASAGNNKVESKLVPSYIPQVPGEVVVPPFVPPPNPIFSFPGSFKDKSPPEFCSKCCLEHLPRQACPCTICYRHHIYRRCPYLSILPQGAEFNRVYFTAVCAFDDPGEFDEEKWACTWCHRKEAKVRCKCCCIYRRTHCSYECPEDEVQDSQLLWPCENIVFHF</sequence>
<proteinExistence type="predicted"/>
<protein>
    <submittedName>
        <fullName evidence="1">Uncharacterized protein</fullName>
    </submittedName>
</protein>
<comment type="caution">
    <text evidence="1">The sequence shown here is derived from an EMBL/GenBank/DDBJ whole genome shotgun (WGS) entry which is preliminary data.</text>
</comment>
<keyword evidence="2" id="KW-1185">Reference proteome</keyword>
<evidence type="ECO:0000313" key="2">
    <source>
        <dbReference type="Proteomes" id="UP000325081"/>
    </source>
</evidence>